<keyword evidence="1" id="KW-0812">Transmembrane</keyword>
<feature type="transmembrane region" description="Helical" evidence="1">
    <location>
        <begin position="30"/>
        <end position="52"/>
    </location>
</feature>
<sequence length="233" mass="25550">MILPLYFGIHLQWASREPLQKVTDVHRARALTPGFLLGVVVPTTIVMLPTWVARSAESHQTIVAIFMLSPFWVSGITIAATKASAWLSGLSSSTRRNKAAATWWVKAVHLQTAAVSAAAHLYVMYRVFFPTNPEVLNLTRMYLPLPPNGPIGVTDNITSGSWLFLQFDHIFISLSSLSWALLLLEKTPLAARFGRGGLVLLLLVSALLIGPGATVSMALYFREGHLAGNARRY</sequence>
<evidence type="ECO:0000313" key="2">
    <source>
        <dbReference type="EMBL" id="KAK3291019.1"/>
    </source>
</evidence>
<organism evidence="2 3">
    <name type="scientific">Chaetomium fimeti</name>
    <dbReference type="NCBI Taxonomy" id="1854472"/>
    <lineage>
        <taxon>Eukaryota</taxon>
        <taxon>Fungi</taxon>
        <taxon>Dikarya</taxon>
        <taxon>Ascomycota</taxon>
        <taxon>Pezizomycotina</taxon>
        <taxon>Sordariomycetes</taxon>
        <taxon>Sordariomycetidae</taxon>
        <taxon>Sordariales</taxon>
        <taxon>Chaetomiaceae</taxon>
        <taxon>Chaetomium</taxon>
    </lineage>
</organism>
<dbReference type="AlphaFoldDB" id="A0AAE0LND4"/>
<proteinExistence type="predicted"/>
<accession>A0AAE0LND4</accession>
<feature type="transmembrane region" description="Helical" evidence="1">
    <location>
        <begin position="101"/>
        <end position="123"/>
    </location>
</feature>
<keyword evidence="1" id="KW-0472">Membrane</keyword>
<protein>
    <submittedName>
        <fullName evidence="2">Uncharacterized protein</fullName>
    </submittedName>
</protein>
<dbReference type="Proteomes" id="UP001278766">
    <property type="component" value="Unassembled WGS sequence"/>
</dbReference>
<feature type="transmembrane region" description="Helical" evidence="1">
    <location>
        <begin position="58"/>
        <end position="80"/>
    </location>
</feature>
<feature type="transmembrane region" description="Helical" evidence="1">
    <location>
        <begin position="163"/>
        <end position="184"/>
    </location>
</feature>
<evidence type="ECO:0000313" key="3">
    <source>
        <dbReference type="Proteomes" id="UP001278766"/>
    </source>
</evidence>
<reference evidence="2" key="2">
    <citation type="submission" date="2023-06" db="EMBL/GenBank/DDBJ databases">
        <authorList>
            <consortium name="Lawrence Berkeley National Laboratory"/>
            <person name="Haridas S."/>
            <person name="Hensen N."/>
            <person name="Bonometti L."/>
            <person name="Westerberg I."/>
            <person name="Brannstrom I.O."/>
            <person name="Guillou S."/>
            <person name="Cros-Aarteil S."/>
            <person name="Calhoun S."/>
            <person name="Kuo A."/>
            <person name="Mondo S."/>
            <person name="Pangilinan J."/>
            <person name="Riley R."/>
            <person name="Labutti K."/>
            <person name="Andreopoulos B."/>
            <person name="Lipzen A."/>
            <person name="Chen C."/>
            <person name="Yanf M."/>
            <person name="Daum C."/>
            <person name="Ng V."/>
            <person name="Clum A."/>
            <person name="Steindorff A."/>
            <person name="Ohm R."/>
            <person name="Martin F."/>
            <person name="Silar P."/>
            <person name="Natvig D."/>
            <person name="Lalanne C."/>
            <person name="Gautier V."/>
            <person name="Ament-Velasquez S.L."/>
            <person name="Kruys A."/>
            <person name="Hutchinson M.I."/>
            <person name="Powell A.J."/>
            <person name="Barry K."/>
            <person name="Miller A.N."/>
            <person name="Grigoriev I.V."/>
            <person name="Debuchy R."/>
            <person name="Gladieux P."/>
            <person name="Thoren M.H."/>
            <person name="Johannesson H."/>
        </authorList>
    </citation>
    <scope>NUCLEOTIDE SEQUENCE</scope>
    <source>
        <strain evidence="2">CBS 168.71</strain>
    </source>
</reference>
<keyword evidence="3" id="KW-1185">Reference proteome</keyword>
<dbReference type="EMBL" id="JAUEPN010000011">
    <property type="protein sequence ID" value="KAK3291019.1"/>
    <property type="molecule type" value="Genomic_DNA"/>
</dbReference>
<dbReference type="GeneID" id="87841796"/>
<name>A0AAE0LND4_9PEZI</name>
<feature type="transmembrane region" description="Helical" evidence="1">
    <location>
        <begin position="196"/>
        <end position="221"/>
    </location>
</feature>
<comment type="caution">
    <text evidence="2">The sequence shown here is derived from an EMBL/GenBank/DDBJ whole genome shotgun (WGS) entry which is preliminary data.</text>
</comment>
<keyword evidence="1" id="KW-1133">Transmembrane helix</keyword>
<reference evidence="2" key="1">
    <citation type="journal article" date="2023" name="Mol. Phylogenet. Evol.">
        <title>Genome-scale phylogeny and comparative genomics of the fungal order Sordariales.</title>
        <authorList>
            <person name="Hensen N."/>
            <person name="Bonometti L."/>
            <person name="Westerberg I."/>
            <person name="Brannstrom I.O."/>
            <person name="Guillou S."/>
            <person name="Cros-Aarteil S."/>
            <person name="Calhoun S."/>
            <person name="Haridas S."/>
            <person name="Kuo A."/>
            <person name="Mondo S."/>
            <person name="Pangilinan J."/>
            <person name="Riley R."/>
            <person name="LaButti K."/>
            <person name="Andreopoulos B."/>
            <person name="Lipzen A."/>
            <person name="Chen C."/>
            <person name="Yan M."/>
            <person name="Daum C."/>
            <person name="Ng V."/>
            <person name="Clum A."/>
            <person name="Steindorff A."/>
            <person name="Ohm R.A."/>
            <person name="Martin F."/>
            <person name="Silar P."/>
            <person name="Natvig D.O."/>
            <person name="Lalanne C."/>
            <person name="Gautier V."/>
            <person name="Ament-Velasquez S.L."/>
            <person name="Kruys A."/>
            <person name="Hutchinson M.I."/>
            <person name="Powell A.J."/>
            <person name="Barry K."/>
            <person name="Miller A.N."/>
            <person name="Grigoriev I.V."/>
            <person name="Debuchy R."/>
            <person name="Gladieux P."/>
            <person name="Hiltunen Thoren M."/>
            <person name="Johannesson H."/>
        </authorList>
    </citation>
    <scope>NUCLEOTIDE SEQUENCE</scope>
    <source>
        <strain evidence="2">CBS 168.71</strain>
    </source>
</reference>
<gene>
    <name evidence="2" type="ORF">B0H64DRAFT_411154</name>
</gene>
<evidence type="ECO:0000256" key="1">
    <source>
        <dbReference type="SAM" id="Phobius"/>
    </source>
</evidence>
<dbReference type="RefSeq" id="XP_062654533.1">
    <property type="nucleotide sequence ID" value="XM_062804848.1"/>
</dbReference>